<reference evidence="2" key="1">
    <citation type="journal article" date="2015" name="Proc. Natl. Acad. Sci. U.S.A.">
        <title>Genome sequencing of adzuki bean (Vigna angularis) provides insight into high starch and low fat accumulation and domestication.</title>
        <authorList>
            <person name="Yang K."/>
            <person name="Tian Z."/>
            <person name="Chen C."/>
            <person name="Luo L."/>
            <person name="Zhao B."/>
            <person name="Wang Z."/>
            <person name="Yu L."/>
            <person name="Li Y."/>
            <person name="Sun Y."/>
            <person name="Li W."/>
            <person name="Chen Y."/>
            <person name="Li Y."/>
            <person name="Zhang Y."/>
            <person name="Ai D."/>
            <person name="Zhao J."/>
            <person name="Shang C."/>
            <person name="Ma Y."/>
            <person name="Wu B."/>
            <person name="Wang M."/>
            <person name="Gao L."/>
            <person name="Sun D."/>
            <person name="Zhang P."/>
            <person name="Guo F."/>
            <person name="Wang W."/>
            <person name="Li Y."/>
            <person name="Wang J."/>
            <person name="Varshney R.K."/>
            <person name="Wang J."/>
            <person name="Ling H.Q."/>
            <person name="Wan P."/>
        </authorList>
    </citation>
    <scope>NUCLEOTIDE SEQUENCE</scope>
    <source>
        <strain evidence="2">cv. Jingnong 6</strain>
    </source>
</reference>
<proteinExistence type="predicted"/>
<gene>
    <name evidence="1" type="ORF">LR48_Vigan04g102900</name>
</gene>
<sequence length="105" mass="11893">MQDDLVDQQSQGTFVAQGREDLLVAATGRLDRLGRVCVVEGAIGLRDYFGPKPRSTEVVTQEIVSSIRQSVQVELEESMGERLRMLEEKLAMITQQQEQQEQQEQ</sequence>
<dbReference type="Gramene" id="KOM40831">
    <property type="protein sequence ID" value="KOM40831"/>
    <property type="gene ID" value="LR48_Vigan04g102900"/>
</dbReference>
<dbReference type="EMBL" id="CM003374">
    <property type="protein sequence ID" value="KOM40831.1"/>
    <property type="molecule type" value="Genomic_DNA"/>
</dbReference>
<dbReference type="Proteomes" id="UP000053144">
    <property type="component" value="Chromosome 4"/>
</dbReference>
<evidence type="ECO:0000313" key="2">
    <source>
        <dbReference type="Proteomes" id="UP000053144"/>
    </source>
</evidence>
<evidence type="ECO:0000313" key="1">
    <source>
        <dbReference type="EMBL" id="KOM40831.1"/>
    </source>
</evidence>
<name>A0A0L9UDN9_PHAAN</name>
<organism evidence="1 2">
    <name type="scientific">Phaseolus angularis</name>
    <name type="common">Azuki bean</name>
    <name type="synonym">Vigna angularis</name>
    <dbReference type="NCBI Taxonomy" id="3914"/>
    <lineage>
        <taxon>Eukaryota</taxon>
        <taxon>Viridiplantae</taxon>
        <taxon>Streptophyta</taxon>
        <taxon>Embryophyta</taxon>
        <taxon>Tracheophyta</taxon>
        <taxon>Spermatophyta</taxon>
        <taxon>Magnoliopsida</taxon>
        <taxon>eudicotyledons</taxon>
        <taxon>Gunneridae</taxon>
        <taxon>Pentapetalae</taxon>
        <taxon>rosids</taxon>
        <taxon>fabids</taxon>
        <taxon>Fabales</taxon>
        <taxon>Fabaceae</taxon>
        <taxon>Papilionoideae</taxon>
        <taxon>50 kb inversion clade</taxon>
        <taxon>NPAAA clade</taxon>
        <taxon>indigoferoid/millettioid clade</taxon>
        <taxon>Phaseoleae</taxon>
        <taxon>Vigna</taxon>
    </lineage>
</organism>
<accession>A0A0L9UDN9</accession>
<protein>
    <submittedName>
        <fullName evidence="1">Uncharacterized protein</fullName>
    </submittedName>
</protein>
<dbReference type="AlphaFoldDB" id="A0A0L9UDN9"/>